<dbReference type="RefSeq" id="XP_046019427.1">
    <property type="nucleotide sequence ID" value="XM_046161431.1"/>
</dbReference>
<organism evidence="3 4">
    <name type="scientific">Microdochium trichocladiopsis</name>
    <dbReference type="NCBI Taxonomy" id="1682393"/>
    <lineage>
        <taxon>Eukaryota</taxon>
        <taxon>Fungi</taxon>
        <taxon>Dikarya</taxon>
        <taxon>Ascomycota</taxon>
        <taxon>Pezizomycotina</taxon>
        <taxon>Sordariomycetes</taxon>
        <taxon>Xylariomycetidae</taxon>
        <taxon>Xylariales</taxon>
        <taxon>Microdochiaceae</taxon>
        <taxon>Microdochium</taxon>
    </lineage>
</organism>
<evidence type="ECO:0000256" key="1">
    <source>
        <dbReference type="SAM" id="MobiDB-lite"/>
    </source>
</evidence>
<evidence type="ECO:0000313" key="3">
    <source>
        <dbReference type="EMBL" id="KAH7041372.1"/>
    </source>
</evidence>
<dbReference type="EMBL" id="JAGTJQ010000001">
    <property type="protein sequence ID" value="KAH7041372.1"/>
    <property type="molecule type" value="Genomic_DNA"/>
</dbReference>
<dbReference type="GeneID" id="70190977"/>
<evidence type="ECO:0000313" key="4">
    <source>
        <dbReference type="Proteomes" id="UP000756346"/>
    </source>
</evidence>
<comment type="caution">
    <text evidence="3">The sequence shown here is derived from an EMBL/GenBank/DDBJ whole genome shotgun (WGS) entry which is preliminary data.</text>
</comment>
<evidence type="ECO:0000256" key="2">
    <source>
        <dbReference type="SAM" id="SignalP"/>
    </source>
</evidence>
<keyword evidence="4" id="KW-1185">Reference proteome</keyword>
<proteinExistence type="predicted"/>
<feature type="signal peptide" evidence="2">
    <location>
        <begin position="1"/>
        <end position="19"/>
    </location>
</feature>
<gene>
    <name evidence="3" type="ORF">B0I36DRAFT_392302</name>
</gene>
<dbReference type="Proteomes" id="UP000756346">
    <property type="component" value="Unassembled WGS sequence"/>
</dbReference>
<dbReference type="AlphaFoldDB" id="A0A9P8YGN4"/>
<sequence length="178" mass="19094">MPGFLLCSLVSLIPFPSPCQHCQSLCDDSHEVLAFARAGNPPTRAPASCHRPETTGANFSHVSTRPTGRSGGVSPSVHAYYLKGGAEKNPSIMTRKAWPHSPRDETLRRSLNLATTHDSENSTVFSVTLASKHGRRAYAGHAAGVPPKSQKSEPGCLSASPQRYVMTCFHSRAATVQL</sequence>
<feature type="region of interest" description="Disordered" evidence="1">
    <location>
        <begin position="138"/>
        <end position="157"/>
    </location>
</feature>
<name>A0A9P8YGN4_9PEZI</name>
<evidence type="ECO:0008006" key="5">
    <source>
        <dbReference type="Google" id="ProtNLM"/>
    </source>
</evidence>
<accession>A0A9P8YGN4</accession>
<reference evidence="3" key="1">
    <citation type="journal article" date="2021" name="Nat. Commun.">
        <title>Genetic determinants of endophytism in the Arabidopsis root mycobiome.</title>
        <authorList>
            <person name="Mesny F."/>
            <person name="Miyauchi S."/>
            <person name="Thiergart T."/>
            <person name="Pickel B."/>
            <person name="Atanasova L."/>
            <person name="Karlsson M."/>
            <person name="Huettel B."/>
            <person name="Barry K.W."/>
            <person name="Haridas S."/>
            <person name="Chen C."/>
            <person name="Bauer D."/>
            <person name="Andreopoulos W."/>
            <person name="Pangilinan J."/>
            <person name="LaButti K."/>
            <person name="Riley R."/>
            <person name="Lipzen A."/>
            <person name="Clum A."/>
            <person name="Drula E."/>
            <person name="Henrissat B."/>
            <person name="Kohler A."/>
            <person name="Grigoriev I.V."/>
            <person name="Martin F.M."/>
            <person name="Hacquard S."/>
        </authorList>
    </citation>
    <scope>NUCLEOTIDE SEQUENCE</scope>
    <source>
        <strain evidence="3">MPI-CAGE-CH-0230</strain>
    </source>
</reference>
<feature type="chain" id="PRO_5040468469" description="Secreted protein" evidence="2">
    <location>
        <begin position="20"/>
        <end position="178"/>
    </location>
</feature>
<protein>
    <recommendedName>
        <fullName evidence="5">Secreted protein</fullName>
    </recommendedName>
</protein>
<keyword evidence="2" id="KW-0732">Signal</keyword>